<evidence type="ECO:0000256" key="1">
    <source>
        <dbReference type="SAM" id="MobiDB-lite"/>
    </source>
</evidence>
<keyword evidence="3" id="KW-1185">Reference proteome</keyword>
<evidence type="ECO:0000313" key="2">
    <source>
        <dbReference type="EMBL" id="CAJ1968301.1"/>
    </source>
</evidence>
<dbReference type="Proteomes" id="UP001189624">
    <property type="component" value="Chromosome 7"/>
</dbReference>
<feature type="compositionally biased region" description="Basic and acidic residues" evidence="1">
    <location>
        <begin position="61"/>
        <end position="72"/>
    </location>
</feature>
<dbReference type="Gramene" id="rna-AYBTSS11_LOCUS21641">
    <property type="protein sequence ID" value="CAJ1968301.1"/>
    <property type="gene ID" value="gene-AYBTSS11_LOCUS21641"/>
</dbReference>
<evidence type="ECO:0000313" key="3">
    <source>
        <dbReference type="Proteomes" id="UP001189624"/>
    </source>
</evidence>
<reference evidence="2" key="1">
    <citation type="submission" date="2023-10" db="EMBL/GenBank/DDBJ databases">
        <authorList>
            <person name="Domelevo Entfellner J.-B."/>
        </authorList>
    </citation>
    <scope>NUCLEOTIDE SEQUENCE</scope>
</reference>
<feature type="compositionally biased region" description="Basic and acidic residues" evidence="1">
    <location>
        <begin position="44"/>
        <end position="54"/>
    </location>
</feature>
<gene>
    <name evidence="2" type="ORF">AYBTSS11_LOCUS21641</name>
</gene>
<proteinExistence type="predicted"/>
<dbReference type="EMBL" id="OY731404">
    <property type="protein sequence ID" value="CAJ1968301.1"/>
    <property type="molecule type" value="Genomic_DNA"/>
</dbReference>
<dbReference type="AlphaFoldDB" id="A0AA86VQX9"/>
<organism evidence="2 3">
    <name type="scientific">Sphenostylis stenocarpa</name>
    <dbReference type="NCBI Taxonomy" id="92480"/>
    <lineage>
        <taxon>Eukaryota</taxon>
        <taxon>Viridiplantae</taxon>
        <taxon>Streptophyta</taxon>
        <taxon>Embryophyta</taxon>
        <taxon>Tracheophyta</taxon>
        <taxon>Spermatophyta</taxon>
        <taxon>Magnoliopsida</taxon>
        <taxon>eudicotyledons</taxon>
        <taxon>Gunneridae</taxon>
        <taxon>Pentapetalae</taxon>
        <taxon>rosids</taxon>
        <taxon>fabids</taxon>
        <taxon>Fabales</taxon>
        <taxon>Fabaceae</taxon>
        <taxon>Papilionoideae</taxon>
        <taxon>50 kb inversion clade</taxon>
        <taxon>NPAAA clade</taxon>
        <taxon>indigoferoid/millettioid clade</taxon>
        <taxon>Phaseoleae</taxon>
        <taxon>Sphenostylis</taxon>
    </lineage>
</organism>
<sequence>MRFAPHSHGCVLYNRIWNSSAETDPKTSEFAFFKKLKKDASEGFHSRSLQKDARLSSQKPESTDYSREKTGDVRIGSNGHNSSRITEHVSTVTGSFFSPSVKGLYSISNTPKDSRDYSDKFKPQRKFSHEDQYAHGEVFARKRQKLRQCIADVLFTDTEKLRIFRDDITSMLLSRLFPTSTEENKYEDTHPAKGANGTRYDLPDSPESDDQFKEQYQIPERKLIEFESSPYFSDHVLSPTFVRLDERINLHTKFSTYQPHNFPPLYRITEPECKLSATPSFGVTTKGDVILESLLNEAANATRYGLHDSRELDVQFAEHHQIPKRKSLELESSSSFSDHLLSPVFLRSIEMINPHADFQTCPLNFQPLLSMTEARSNFGGTPSFIDKSDATRGFLSNNQDHNQDHEIFTLNHFKELGIVEKEPVPLLTEKDFDYSANATNLPITCKYTKPKMVSQLSILGHREEQILHNTLDKYHFSPSSSLLDKSQDFNSILDSGVLRYQELKFGKYVYEDMESNFNHTALSLSHNKHNFNVSENYRNDTSCDQDSMILSPYQHWVGRTVSSAYHHYPNPEAWLSSSLDECQRSLSLTSSHLNYRSSSSRTLQLPQKESMSSPFHMNDNYEPEMNGENHGEVLYHFRKSLIEIYNSSFLHMPMQRNNGWPFPLDGGEFQLGYALLLYCMVLVKAYINVSEPHAPRHRVGV</sequence>
<protein>
    <submittedName>
        <fullName evidence="2">Uncharacterized protein</fullName>
    </submittedName>
</protein>
<feature type="region of interest" description="Disordered" evidence="1">
    <location>
        <begin position="183"/>
        <end position="210"/>
    </location>
</feature>
<accession>A0AA86VQX9</accession>
<name>A0AA86VQX9_9FABA</name>
<feature type="region of interest" description="Disordered" evidence="1">
    <location>
        <begin position="44"/>
        <end position="84"/>
    </location>
</feature>